<reference evidence="1 2" key="2">
    <citation type="submission" date="2014-03" db="EMBL/GenBank/DDBJ databases">
        <title>The Genome Sequence of Anncaliia algerae insect isolate PRA339.</title>
        <authorList>
            <consortium name="The Broad Institute Genome Sequencing Platform"/>
            <consortium name="The Broad Institute Genome Sequencing Center for Infectious Disease"/>
            <person name="Cuomo C."/>
            <person name="Becnel J."/>
            <person name="Sanscrainte N."/>
            <person name="Walker B."/>
            <person name="Young S.K."/>
            <person name="Zeng Q."/>
            <person name="Gargeya S."/>
            <person name="Fitzgerald M."/>
            <person name="Haas B."/>
            <person name="Abouelleil A."/>
            <person name="Alvarado L."/>
            <person name="Arachchi H.M."/>
            <person name="Berlin A.M."/>
            <person name="Chapman S.B."/>
            <person name="Dewar J."/>
            <person name="Goldberg J."/>
            <person name="Griggs A."/>
            <person name="Gujja S."/>
            <person name="Hansen M."/>
            <person name="Howarth C."/>
            <person name="Imamovic A."/>
            <person name="Larimer J."/>
            <person name="McCowan C."/>
            <person name="Murphy C."/>
            <person name="Neiman D."/>
            <person name="Pearson M."/>
            <person name="Priest M."/>
            <person name="Roberts A."/>
            <person name="Saif S."/>
            <person name="Shea T."/>
            <person name="Sisk P."/>
            <person name="Sykes S."/>
            <person name="Wortman J."/>
            <person name="Nusbaum C."/>
            <person name="Birren B."/>
        </authorList>
    </citation>
    <scope>NUCLEOTIDE SEQUENCE [LARGE SCALE GENOMIC DNA]</scope>
    <source>
        <strain evidence="1 2">PRA339</strain>
    </source>
</reference>
<dbReference type="HOGENOM" id="CLU_044348_8_2_1"/>
<proteinExistence type="predicted"/>
<dbReference type="VEuPathDB" id="MicrosporidiaDB:H312_01368"/>
<evidence type="ECO:0000313" key="2">
    <source>
        <dbReference type="Proteomes" id="UP000030655"/>
    </source>
</evidence>
<name>A0A059F282_9MICR</name>
<dbReference type="Proteomes" id="UP000030655">
    <property type="component" value="Unassembled WGS sequence"/>
</dbReference>
<evidence type="ECO:0008006" key="3">
    <source>
        <dbReference type="Google" id="ProtNLM"/>
    </source>
</evidence>
<feature type="non-terminal residue" evidence="1">
    <location>
        <position position="1"/>
    </location>
</feature>
<dbReference type="AlphaFoldDB" id="A0A059F282"/>
<sequence length="72" mass="8504">YEFINSRSGVNTQAVESFNNCLKLEIKKRKGVKTSNRAIFLKEFLFIFNNKKNLLHELLNLIKINFLNLFIL</sequence>
<gene>
    <name evidence="1" type="ORF">H312_01368</name>
</gene>
<protein>
    <recommendedName>
        <fullName evidence="3">ISXO2-like transposase domain-containing protein</fullName>
    </recommendedName>
</protein>
<organism evidence="1 2">
    <name type="scientific">Anncaliia algerae PRA339</name>
    <dbReference type="NCBI Taxonomy" id="1288291"/>
    <lineage>
        <taxon>Eukaryota</taxon>
        <taxon>Fungi</taxon>
        <taxon>Fungi incertae sedis</taxon>
        <taxon>Microsporidia</taxon>
        <taxon>Tubulinosematoidea</taxon>
        <taxon>Tubulinosematidae</taxon>
        <taxon>Anncaliia</taxon>
    </lineage>
</organism>
<reference evidence="2" key="1">
    <citation type="submission" date="2013-02" db="EMBL/GenBank/DDBJ databases">
        <authorList>
            <consortium name="The Broad Institute Genome Sequencing Platform"/>
            <person name="Cuomo C."/>
            <person name="Becnel J."/>
            <person name="Sanscrainte N."/>
            <person name="Walker B."/>
            <person name="Young S.K."/>
            <person name="Zeng Q."/>
            <person name="Gargeya S."/>
            <person name="Fitzgerald M."/>
            <person name="Haas B."/>
            <person name="Abouelleil A."/>
            <person name="Alvarado L."/>
            <person name="Arachchi H.M."/>
            <person name="Berlin A.M."/>
            <person name="Chapman S.B."/>
            <person name="Dewar J."/>
            <person name="Goldberg J."/>
            <person name="Griggs A."/>
            <person name="Gujja S."/>
            <person name="Hansen M."/>
            <person name="Howarth C."/>
            <person name="Imamovic A."/>
            <person name="Larimer J."/>
            <person name="McCowan C."/>
            <person name="Murphy C."/>
            <person name="Neiman D."/>
            <person name="Pearson M."/>
            <person name="Priest M."/>
            <person name="Roberts A."/>
            <person name="Saif S."/>
            <person name="Shea T."/>
            <person name="Sisk P."/>
            <person name="Sykes S."/>
            <person name="Wortman J."/>
            <person name="Nusbaum C."/>
            <person name="Birren B."/>
        </authorList>
    </citation>
    <scope>NUCLEOTIDE SEQUENCE [LARGE SCALE GENOMIC DNA]</scope>
    <source>
        <strain evidence="2">PRA339</strain>
    </source>
</reference>
<keyword evidence="2" id="KW-1185">Reference proteome</keyword>
<dbReference type="EMBL" id="KK365147">
    <property type="protein sequence ID" value="KCZ81222.1"/>
    <property type="molecule type" value="Genomic_DNA"/>
</dbReference>
<evidence type="ECO:0000313" key="1">
    <source>
        <dbReference type="EMBL" id="KCZ81222.1"/>
    </source>
</evidence>
<accession>A0A059F282</accession>